<dbReference type="InterPro" id="IPR004152">
    <property type="entry name" value="GAT_dom"/>
</dbReference>
<feature type="domain" description="VHS" evidence="7">
    <location>
        <begin position="9"/>
        <end position="139"/>
    </location>
</feature>
<dbReference type="SMART" id="SM00288">
    <property type="entry name" value="VHS"/>
    <property type="match status" value="1"/>
</dbReference>
<dbReference type="EMBL" id="JBBWWR010000013">
    <property type="protein sequence ID" value="KAK8956355.1"/>
    <property type="molecule type" value="Genomic_DNA"/>
</dbReference>
<feature type="region of interest" description="Disordered" evidence="6">
    <location>
        <begin position="485"/>
        <end position="505"/>
    </location>
</feature>
<keyword evidence="5" id="KW-0472">Membrane</keyword>
<feature type="domain" description="GAT" evidence="8">
    <location>
        <begin position="181"/>
        <end position="269"/>
    </location>
</feature>
<dbReference type="SUPFAM" id="SSF48464">
    <property type="entry name" value="ENTH/VHS domain"/>
    <property type="match status" value="1"/>
</dbReference>
<dbReference type="Pfam" id="PF03127">
    <property type="entry name" value="GAT"/>
    <property type="match status" value="1"/>
</dbReference>
<feature type="region of interest" description="Disordered" evidence="6">
    <location>
        <begin position="291"/>
        <end position="357"/>
    </location>
</feature>
<evidence type="ECO:0000256" key="2">
    <source>
        <dbReference type="ARBA" id="ARBA00007708"/>
    </source>
</evidence>
<evidence type="ECO:0000259" key="8">
    <source>
        <dbReference type="PROSITE" id="PS50909"/>
    </source>
</evidence>
<dbReference type="SUPFAM" id="SSF89009">
    <property type="entry name" value="GAT-like domain"/>
    <property type="match status" value="1"/>
</dbReference>
<dbReference type="InterPro" id="IPR002014">
    <property type="entry name" value="VHS_dom"/>
</dbReference>
<keyword evidence="10" id="KW-1185">Reference proteome</keyword>
<name>A0ABR2M2M8_9ASPA</name>
<dbReference type="PANTHER" id="PTHR45898:SF4">
    <property type="entry name" value="TARGET OF MYB PROTEIN 1"/>
    <property type="match status" value="1"/>
</dbReference>
<evidence type="ECO:0000259" key="7">
    <source>
        <dbReference type="PROSITE" id="PS50179"/>
    </source>
</evidence>
<accession>A0ABR2M2M8</accession>
<comment type="similarity">
    <text evidence="2">Belongs to the TOM1 family.</text>
</comment>
<dbReference type="Gene3D" id="1.25.40.90">
    <property type="match status" value="1"/>
</dbReference>
<evidence type="ECO:0000256" key="1">
    <source>
        <dbReference type="ARBA" id="ARBA00004170"/>
    </source>
</evidence>
<dbReference type="InterPro" id="IPR044836">
    <property type="entry name" value="TOL_plant"/>
</dbReference>
<proteinExistence type="inferred from homology"/>
<dbReference type="Gene3D" id="1.20.58.160">
    <property type="match status" value="1"/>
</dbReference>
<dbReference type="InterPro" id="IPR008942">
    <property type="entry name" value="ENTH_VHS"/>
</dbReference>
<feature type="compositionally biased region" description="Polar residues" evidence="6">
    <location>
        <begin position="407"/>
        <end position="416"/>
    </location>
</feature>
<organism evidence="9 10">
    <name type="scientific">Platanthera guangdongensis</name>
    <dbReference type="NCBI Taxonomy" id="2320717"/>
    <lineage>
        <taxon>Eukaryota</taxon>
        <taxon>Viridiplantae</taxon>
        <taxon>Streptophyta</taxon>
        <taxon>Embryophyta</taxon>
        <taxon>Tracheophyta</taxon>
        <taxon>Spermatophyta</taxon>
        <taxon>Magnoliopsida</taxon>
        <taxon>Liliopsida</taxon>
        <taxon>Asparagales</taxon>
        <taxon>Orchidaceae</taxon>
        <taxon>Orchidoideae</taxon>
        <taxon>Orchideae</taxon>
        <taxon>Orchidinae</taxon>
        <taxon>Platanthera</taxon>
    </lineage>
</organism>
<protein>
    <submittedName>
        <fullName evidence="9">Uncharacterized protein</fullName>
    </submittedName>
</protein>
<comment type="subcellular location">
    <subcellularLocation>
        <location evidence="1">Membrane</location>
        <topology evidence="1">Peripheral membrane protein</topology>
    </subcellularLocation>
</comment>
<dbReference type="Pfam" id="PF00790">
    <property type="entry name" value="VHS"/>
    <property type="match status" value="1"/>
</dbReference>
<dbReference type="PROSITE" id="PS50909">
    <property type="entry name" value="GAT"/>
    <property type="match status" value="1"/>
</dbReference>
<feature type="compositionally biased region" description="Low complexity" evidence="6">
    <location>
        <begin position="417"/>
        <end position="430"/>
    </location>
</feature>
<evidence type="ECO:0000256" key="5">
    <source>
        <dbReference type="ARBA" id="ARBA00023136"/>
    </source>
</evidence>
<gene>
    <name evidence="9" type="ORF">KSP40_PGU015870</name>
</gene>
<feature type="compositionally biased region" description="Low complexity" evidence="6">
    <location>
        <begin position="389"/>
        <end position="398"/>
    </location>
</feature>
<dbReference type="PROSITE" id="PS50179">
    <property type="entry name" value="VHS"/>
    <property type="match status" value="1"/>
</dbReference>
<dbReference type="CDD" id="cd14231">
    <property type="entry name" value="GAT_GGA-like_plant"/>
    <property type="match status" value="1"/>
</dbReference>
<evidence type="ECO:0000313" key="9">
    <source>
        <dbReference type="EMBL" id="KAK8956355.1"/>
    </source>
</evidence>
<dbReference type="CDD" id="cd03561">
    <property type="entry name" value="VHS"/>
    <property type="match status" value="1"/>
</dbReference>
<sequence>MGGSLVDRATNDELIGPDWAMNIEICDIINRDPGQAKDVVKGLRRRLSSKNPKVQLLALTLLETVIKNCGDIVHMQVAEKDILHEMVKIVKKKNPDLHVKEKILVLIDTWQEAFGGSRARYPQYYAAYQELLRLGAVFPQRSESSAPIFTPAQTQPLTSYPPNLRTADYGEGLPESSTASSFPTLSFAEIQNARGIMDVLAEMLSALDPGNREGLKQEVILDLVEQCRSYKQRVVQLVSSTSDEELLAQGLALNDDLQRILAKHDAIAAGIAVHTEKPKSLQQSLVDIEDSKATTKDSSTQLHPRSSPSTTSPSPFEQLALPAPPVLNSSATPPSKLDPHMDLLSGETFGAPAPANPQALVPVSQPATLSASDQNVLALAEMFPQTNSSNININPSSPFGSGAAHGVSQTHPTASAQLHQKPQEQQPQMPAIYSNGGVPNVAGSQLEQPNYAQETQVYNTNQNWNQQPPLDYAHINSQSGVLPPPPWESQPVLAEQQHPAPPQMQPNPIGGMYAYPQYTPAGPFVAMPMYGNQMPGYVHGQHQVLYDQMRYPNPNPNEISQRMYGLSMHGNSYMNAAAPPIRCHLLRICHRRIDRRNRRISCLVILLVWQNRRQRNPASVR</sequence>
<dbReference type="Proteomes" id="UP001412067">
    <property type="component" value="Unassembled WGS sequence"/>
</dbReference>
<evidence type="ECO:0000313" key="10">
    <source>
        <dbReference type="Proteomes" id="UP001412067"/>
    </source>
</evidence>
<feature type="compositionally biased region" description="Low complexity" evidence="6">
    <location>
        <begin position="306"/>
        <end position="315"/>
    </location>
</feature>
<comment type="caution">
    <text evidence="9">The sequence shown here is derived from an EMBL/GenBank/DDBJ whole genome shotgun (WGS) entry which is preliminary data.</text>
</comment>
<dbReference type="InterPro" id="IPR038425">
    <property type="entry name" value="GAT_sf"/>
</dbReference>
<reference evidence="9 10" key="1">
    <citation type="journal article" date="2022" name="Nat. Plants">
        <title>Genomes of leafy and leafless Platanthera orchids illuminate the evolution of mycoheterotrophy.</title>
        <authorList>
            <person name="Li M.H."/>
            <person name="Liu K.W."/>
            <person name="Li Z."/>
            <person name="Lu H.C."/>
            <person name="Ye Q.L."/>
            <person name="Zhang D."/>
            <person name="Wang J.Y."/>
            <person name="Li Y.F."/>
            <person name="Zhong Z.M."/>
            <person name="Liu X."/>
            <person name="Yu X."/>
            <person name="Liu D.K."/>
            <person name="Tu X.D."/>
            <person name="Liu B."/>
            <person name="Hao Y."/>
            <person name="Liao X.Y."/>
            <person name="Jiang Y.T."/>
            <person name="Sun W.H."/>
            <person name="Chen J."/>
            <person name="Chen Y.Q."/>
            <person name="Ai Y."/>
            <person name="Zhai J.W."/>
            <person name="Wu S.S."/>
            <person name="Zhou Z."/>
            <person name="Hsiao Y.Y."/>
            <person name="Wu W.L."/>
            <person name="Chen Y.Y."/>
            <person name="Lin Y.F."/>
            <person name="Hsu J.L."/>
            <person name="Li C.Y."/>
            <person name="Wang Z.W."/>
            <person name="Zhao X."/>
            <person name="Zhong W.Y."/>
            <person name="Ma X.K."/>
            <person name="Ma L."/>
            <person name="Huang J."/>
            <person name="Chen G.Z."/>
            <person name="Huang M.Z."/>
            <person name="Huang L."/>
            <person name="Peng D.H."/>
            <person name="Luo Y.B."/>
            <person name="Zou S.Q."/>
            <person name="Chen S.P."/>
            <person name="Lan S."/>
            <person name="Tsai W.C."/>
            <person name="Van de Peer Y."/>
            <person name="Liu Z.J."/>
        </authorList>
    </citation>
    <scope>NUCLEOTIDE SEQUENCE [LARGE SCALE GENOMIC DNA]</scope>
    <source>
        <strain evidence="9">Lor288</strain>
    </source>
</reference>
<feature type="region of interest" description="Disordered" evidence="6">
    <location>
        <begin position="389"/>
        <end position="435"/>
    </location>
</feature>
<evidence type="ECO:0000256" key="6">
    <source>
        <dbReference type="SAM" id="MobiDB-lite"/>
    </source>
</evidence>
<evidence type="ECO:0000256" key="4">
    <source>
        <dbReference type="ARBA" id="ARBA00022927"/>
    </source>
</evidence>
<evidence type="ECO:0000256" key="3">
    <source>
        <dbReference type="ARBA" id="ARBA00022448"/>
    </source>
</evidence>
<keyword evidence="4" id="KW-0653">Protein transport</keyword>
<keyword evidence="3" id="KW-0813">Transport</keyword>
<dbReference type="PANTHER" id="PTHR45898">
    <property type="entry name" value="TOM1-LIKE PROTEIN"/>
    <property type="match status" value="1"/>
</dbReference>